<evidence type="ECO:0000313" key="2">
    <source>
        <dbReference type="EMBL" id="MPM83651.1"/>
    </source>
</evidence>
<proteinExistence type="predicted"/>
<protein>
    <submittedName>
        <fullName evidence="2">Uncharacterized protein</fullName>
    </submittedName>
</protein>
<dbReference type="EMBL" id="VSSQ01032401">
    <property type="protein sequence ID" value="MPM83651.1"/>
    <property type="molecule type" value="Genomic_DNA"/>
</dbReference>
<accession>A0A645D3C7</accession>
<feature type="transmembrane region" description="Helical" evidence="1">
    <location>
        <begin position="31"/>
        <end position="51"/>
    </location>
</feature>
<gene>
    <name evidence="2" type="ORF">SDC9_130720</name>
</gene>
<organism evidence="2">
    <name type="scientific">bioreactor metagenome</name>
    <dbReference type="NCBI Taxonomy" id="1076179"/>
    <lineage>
        <taxon>unclassified sequences</taxon>
        <taxon>metagenomes</taxon>
        <taxon>ecological metagenomes</taxon>
    </lineage>
</organism>
<name>A0A645D3C7_9ZZZZ</name>
<keyword evidence="1" id="KW-0472">Membrane</keyword>
<comment type="caution">
    <text evidence="2">The sequence shown here is derived from an EMBL/GenBank/DDBJ whole genome shotgun (WGS) entry which is preliminary data.</text>
</comment>
<dbReference type="AlphaFoldDB" id="A0A645D3C7"/>
<reference evidence="2" key="1">
    <citation type="submission" date="2019-08" db="EMBL/GenBank/DDBJ databases">
        <authorList>
            <person name="Kucharzyk K."/>
            <person name="Murdoch R.W."/>
            <person name="Higgins S."/>
            <person name="Loffler F."/>
        </authorList>
    </citation>
    <scope>NUCLEOTIDE SEQUENCE</scope>
</reference>
<evidence type="ECO:0000256" key="1">
    <source>
        <dbReference type="SAM" id="Phobius"/>
    </source>
</evidence>
<sequence>MTGWMVLVTIFLFLAASAVGCYPGRQRTAMYLMAAAAVTMALTASASLILKENVFSDALVVPAALWLRAVIAIVVCAGLGLFLARLIGGKNR</sequence>
<keyword evidence="1" id="KW-0812">Transmembrane</keyword>
<feature type="transmembrane region" description="Helical" evidence="1">
    <location>
        <begin position="63"/>
        <end position="87"/>
    </location>
</feature>
<keyword evidence="1" id="KW-1133">Transmembrane helix</keyword>